<dbReference type="RefSeq" id="WP_086592254.1">
    <property type="nucleotide sequence ID" value="NZ_MTSE01000001.1"/>
</dbReference>
<dbReference type="Proteomes" id="UP000194873">
    <property type="component" value="Unassembled WGS sequence"/>
</dbReference>
<protein>
    <submittedName>
        <fullName evidence="1">Uncharacterized protein</fullName>
    </submittedName>
</protein>
<gene>
    <name evidence="1" type="ORF">BXP70_01620</name>
</gene>
<comment type="caution">
    <text evidence="1">The sequence shown here is derived from an EMBL/GenBank/DDBJ whole genome shotgun (WGS) entry which is preliminary data.</text>
</comment>
<reference evidence="1 2" key="1">
    <citation type="submission" date="2017-01" db="EMBL/GenBank/DDBJ databases">
        <title>A new Hymenobacter.</title>
        <authorList>
            <person name="Liang Y."/>
            <person name="Feng F."/>
        </authorList>
    </citation>
    <scope>NUCLEOTIDE SEQUENCE [LARGE SCALE GENOMIC DNA]</scope>
    <source>
        <strain evidence="1">MIMBbqt21</strain>
    </source>
</reference>
<keyword evidence="2" id="KW-1185">Reference proteome</keyword>
<organism evidence="1 2">
    <name type="scientific">Hymenobacter crusticola</name>
    <dbReference type="NCBI Taxonomy" id="1770526"/>
    <lineage>
        <taxon>Bacteria</taxon>
        <taxon>Pseudomonadati</taxon>
        <taxon>Bacteroidota</taxon>
        <taxon>Cytophagia</taxon>
        <taxon>Cytophagales</taxon>
        <taxon>Hymenobacteraceae</taxon>
        <taxon>Hymenobacter</taxon>
    </lineage>
</organism>
<proteinExistence type="predicted"/>
<dbReference type="EMBL" id="MTSE01000001">
    <property type="protein sequence ID" value="OUJ76005.1"/>
    <property type="molecule type" value="Genomic_DNA"/>
</dbReference>
<dbReference type="AlphaFoldDB" id="A0A243WJD4"/>
<evidence type="ECO:0000313" key="1">
    <source>
        <dbReference type="EMBL" id="OUJ76005.1"/>
    </source>
</evidence>
<evidence type="ECO:0000313" key="2">
    <source>
        <dbReference type="Proteomes" id="UP000194873"/>
    </source>
</evidence>
<name>A0A243WJD4_9BACT</name>
<sequence>MVEFVFTSAVILSASIDCSTQQYLVDKPTATAKAVEVSKLAEKLQLRKQLDAVIAAPISKACHPLHHIKQRDHTGLREGERLILTACIFDESGVFELVFAEEEWMNTSTTVVITSDLDMVRAHRKG</sequence>
<accession>A0A243WJD4</accession>